<reference evidence="4 5" key="2">
    <citation type="submission" date="2024-10" db="EMBL/GenBank/DDBJ databases">
        <authorList>
            <person name="Ryan C."/>
        </authorList>
    </citation>
    <scope>NUCLEOTIDE SEQUENCE [LARGE SCALE GENOMIC DNA]</scope>
</reference>
<dbReference type="AlphaFoldDB" id="A0ABC8W869"/>
<organism evidence="4 5">
    <name type="scientific">Urochloa decumbens</name>
    <dbReference type="NCBI Taxonomy" id="240449"/>
    <lineage>
        <taxon>Eukaryota</taxon>
        <taxon>Viridiplantae</taxon>
        <taxon>Streptophyta</taxon>
        <taxon>Embryophyta</taxon>
        <taxon>Tracheophyta</taxon>
        <taxon>Spermatophyta</taxon>
        <taxon>Magnoliopsida</taxon>
        <taxon>Liliopsida</taxon>
        <taxon>Poales</taxon>
        <taxon>Poaceae</taxon>
        <taxon>PACMAD clade</taxon>
        <taxon>Panicoideae</taxon>
        <taxon>Panicodae</taxon>
        <taxon>Paniceae</taxon>
        <taxon>Melinidinae</taxon>
        <taxon>Urochloa</taxon>
    </lineage>
</organism>
<dbReference type="InterPro" id="IPR036047">
    <property type="entry name" value="F-box-like_dom_sf"/>
</dbReference>
<proteinExistence type="predicted"/>
<dbReference type="InterPro" id="IPR055357">
    <property type="entry name" value="LRR_At1g61320_AtMIF1"/>
</dbReference>
<evidence type="ECO:0000259" key="3">
    <source>
        <dbReference type="Pfam" id="PF23622"/>
    </source>
</evidence>
<evidence type="ECO:0008006" key="6">
    <source>
        <dbReference type="Google" id="ProtNLM"/>
    </source>
</evidence>
<feature type="domain" description="F-box" evidence="2">
    <location>
        <begin position="36"/>
        <end position="69"/>
    </location>
</feature>
<evidence type="ECO:0000256" key="1">
    <source>
        <dbReference type="SAM" id="MobiDB-lite"/>
    </source>
</evidence>
<dbReference type="Gene3D" id="3.80.10.10">
    <property type="entry name" value="Ribonuclease Inhibitor"/>
    <property type="match status" value="1"/>
</dbReference>
<accession>A0ABC8W869</accession>
<dbReference type="InterPro" id="IPR032675">
    <property type="entry name" value="LRR_dom_sf"/>
</dbReference>
<name>A0ABC8W869_9POAL</name>
<reference evidence="5" key="1">
    <citation type="submission" date="2024-06" db="EMBL/GenBank/DDBJ databases">
        <authorList>
            <person name="Ryan C."/>
        </authorList>
    </citation>
    <scope>NUCLEOTIDE SEQUENCE [LARGE SCALE GENOMIC DNA]</scope>
</reference>
<dbReference type="Proteomes" id="UP001497457">
    <property type="component" value="Chromosome 11b"/>
</dbReference>
<dbReference type="Pfam" id="PF23622">
    <property type="entry name" value="LRR_At1g61320_AtMIF1"/>
    <property type="match status" value="1"/>
</dbReference>
<gene>
    <name evidence="4" type="ORF">URODEC1_LOCUS11223</name>
</gene>
<protein>
    <recommendedName>
        <fullName evidence="6">F-box domain-containing protein</fullName>
    </recommendedName>
</protein>
<dbReference type="Pfam" id="PF00646">
    <property type="entry name" value="F-box"/>
    <property type="match status" value="1"/>
</dbReference>
<keyword evidence="5" id="KW-1185">Reference proteome</keyword>
<feature type="compositionally biased region" description="Polar residues" evidence="1">
    <location>
        <begin position="1"/>
        <end position="17"/>
    </location>
</feature>
<evidence type="ECO:0000259" key="2">
    <source>
        <dbReference type="Pfam" id="PF00646"/>
    </source>
</evidence>
<dbReference type="PANTHER" id="PTHR34145">
    <property type="entry name" value="OS02G0105600 PROTEIN"/>
    <property type="match status" value="1"/>
</dbReference>
<dbReference type="InterPro" id="IPR001810">
    <property type="entry name" value="F-box_dom"/>
</dbReference>
<dbReference type="SUPFAM" id="SSF52058">
    <property type="entry name" value="L domain-like"/>
    <property type="match status" value="1"/>
</dbReference>
<dbReference type="Gene3D" id="1.20.1280.50">
    <property type="match status" value="1"/>
</dbReference>
<sequence length="444" mass="49207">MGTSMQRRQPQATSGLITLQDDPTEGDEVEMHSGPSLPEDILCHIHSFMPMRDAARAACVSHAFLRSWRCHSNLNFSKETLGLNENACGKDAPGRVFYSKVDHILKKHSGIGLKKLKILIDSDYSAKDSRYLNSWLRIAVAPGIEELTLILVPFGAKYNFPCSLLSDGSGDSIQYLHLARCSFRPTATLGGLRSLTRLHLCLVRITGDELVCFLTHSPALERLELRSCDKIVCLKVPRLLQRLNYLEVSGCAKLKVIENEAPNVSSFAFGGGNSVQLSLGETLQMKSLSMSRCGSIFYARAELPSSMPNLEALTVHSHTEVWQRYMKNVSVFADPADLRQMRGLQHHKLRSVSITGFSSAKSLVELTRHILESITSLECLTLETPQSSLRCSDRCNKSGKCSPLAEDLLMEGRRAVLAIRRFIEPKVPSTVKLRVLEPCGCHAV</sequence>
<evidence type="ECO:0000313" key="4">
    <source>
        <dbReference type="EMBL" id="CAL4904610.1"/>
    </source>
</evidence>
<dbReference type="EMBL" id="OZ075121">
    <property type="protein sequence ID" value="CAL4904610.1"/>
    <property type="molecule type" value="Genomic_DNA"/>
</dbReference>
<feature type="domain" description="At1g61320/AtMIF1 LRR" evidence="3">
    <location>
        <begin position="104"/>
        <end position="322"/>
    </location>
</feature>
<feature type="region of interest" description="Disordered" evidence="1">
    <location>
        <begin position="1"/>
        <end position="33"/>
    </location>
</feature>
<dbReference type="PANTHER" id="PTHR34145:SF43">
    <property type="entry name" value="F-BOX DOMAIN PROTEIN"/>
    <property type="match status" value="1"/>
</dbReference>
<dbReference type="InterPro" id="IPR053772">
    <property type="entry name" value="At1g61320/At1g61330-like"/>
</dbReference>
<dbReference type="SUPFAM" id="SSF81383">
    <property type="entry name" value="F-box domain"/>
    <property type="match status" value="1"/>
</dbReference>
<evidence type="ECO:0000313" key="5">
    <source>
        <dbReference type="Proteomes" id="UP001497457"/>
    </source>
</evidence>